<dbReference type="AlphaFoldDB" id="A0AA86S1R5"/>
<reference evidence="2" key="1">
    <citation type="submission" date="2023-06" db="EMBL/GenBank/DDBJ databases">
        <authorList>
            <person name="Kurt Z."/>
        </authorList>
    </citation>
    <scope>NUCLEOTIDE SEQUENCE</scope>
</reference>
<gene>
    <name evidence="2" type="ORF">HINF_LOCUS64135</name>
    <name evidence="3" type="ORF">HINF_LOCUS7235</name>
</gene>
<protein>
    <submittedName>
        <fullName evidence="3">Hypothetical_protein</fullName>
    </submittedName>
</protein>
<evidence type="ECO:0000256" key="1">
    <source>
        <dbReference type="SAM" id="MobiDB-lite"/>
    </source>
</evidence>
<dbReference type="Proteomes" id="UP001642409">
    <property type="component" value="Unassembled WGS sequence"/>
</dbReference>
<evidence type="ECO:0000313" key="4">
    <source>
        <dbReference type="Proteomes" id="UP001642409"/>
    </source>
</evidence>
<evidence type="ECO:0000313" key="3">
    <source>
        <dbReference type="EMBL" id="CAL5982648.1"/>
    </source>
</evidence>
<sequence>MYNRRTSAAKVKPTTRVQASRGVTRLLHASRQIRIHLRRTICVSKEAMERLPLSNPDGLLMAEQNPGRRGSPCKVQLKTSGTQLVESRNIRQPSFYLKIHN</sequence>
<feature type="region of interest" description="Disordered" evidence="1">
    <location>
        <begin position="56"/>
        <end position="80"/>
    </location>
</feature>
<reference evidence="3 4" key="2">
    <citation type="submission" date="2024-07" db="EMBL/GenBank/DDBJ databases">
        <authorList>
            <person name="Akdeniz Z."/>
        </authorList>
    </citation>
    <scope>NUCLEOTIDE SEQUENCE [LARGE SCALE GENOMIC DNA]</scope>
</reference>
<organism evidence="2">
    <name type="scientific">Hexamita inflata</name>
    <dbReference type="NCBI Taxonomy" id="28002"/>
    <lineage>
        <taxon>Eukaryota</taxon>
        <taxon>Metamonada</taxon>
        <taxon>Diplomonadida</taxon>
        <taxon>Hexamitidae</taxon>
        <taxon>Hexamitinae</taxon>
        <taxon>Hexamita</taxon>
    </lineage>
</organism>
<comment type="caution">
    <text evidence="2">The sequence shown here is derived from an EMBL/GenBank/DDBJ whole genome shotgun (WGS) entry which is preliminary data.</text>
</comment>
<dbReference type="EMBL" id="CAXDID020000015">
    <property type="protein sequence ID" value="CAL5982648.1"/>
    <property type="molecule type" value="Genomic_DNA"/>
</dbReference>
<proteinExistence type="predicted"/>
<keyword evidence="4" id="KW-1185">Reference proteome</keyword>
<evidence type="ECO:0000313" key="2">
    <source>
        <dbReference type="EMBL" id="CAI9976490.1"/>
    </source>
</evidence>
<dbReference type="EMBL" id="CATOUU010001174">
    <property type="protein sequence ID" value="CAI9976490.1"/>
    <property type="molecule type" value="Genomic_DNA"/>
</dbReference>
<name>A0AA86S1R5_9EUKA</name>
<accession>A0AA86S1R5</accession>